<reference evidence="10" key="1">
    <citation type="submission" date="2025-08" db="UniProtKB">
        <authorList>
            <consortium name="RefSeq"/>
        </authorList>
    </citation>
    <scope>IDENTIFICATION</scope>
</reference>
<keyword evidence="3 8" id="KW-0349">Heme</keyword>
<dbReference type="GO" id="GO:0008395">
    <property type="term" value="F:steroid hydroxylase activity"/>
    <property type="evidence" value="ECO:0007669"/>
    <property type="project" value="TreeGrafter"/>
</dbReference>
<protein>
    <submittedName>
        <fullName evidence="10">Cytochrome P450 3A24-like</fullName>
    </submittedName>
</protein>
<name>A0AAJ6QNM7_9ACAR</name>
<evidence type="ECO:0000256" key="1">
    <source>
        <dbReference type="ARBA" id="ARBA00001971"/>
    </source>
</evidence>
<dbReference type="GO" id="GO:0020037">
    <property type="term" value="F:heme binding"/>
    <property type="evidence" value="ECO:0007669"/>
    <property type="project" value="InterPro"/>
</dbReference>
<dbReference type="KEGG" id="goe:100904785"/>
<dbReference type="InterPro" id="IPR002402">
    <property type="entry name" value="Cyt_P450_E_grp-II"/>
</dbReference>
<dbReference type="InterPro" id="IPR036396">
    <property type="entry name" value="Cyt_P450_sf"/>
</dbReference>
<dbReference type="Pfam" id="PF00067">
    <property type="entry name" value="p450"/>
    <property type="match status" value="2"/>
</dbReference>
<keyword evidence="7" id="KW-0503">Monooxygenase</keyword>
<gene>
    <name evidence="10" type="primary">LOC100904785</name>
</gene>
<keyword evidence="9" id="KW-1185">Reference proteome</keyword>
<evidence type="ECO:0000256" key="6">
    <source>
        <dbReference type="ARBA" id="ARBA00023004"/>
    </source>
</evidence>
<dbReference type="AlphaFoldDB" id="A0AAJ6QNM7"/>
<keyword evidence="4 8" id="KW-0479">Metal-binding</keyword>
<proteinExistence type="inferred from homology"/>
<dbReference type="Proteomes" id="UP000694867">
    <property type="component" value="Unplaced"/>
</dbReference>
<dbReference type="SUPFAM" id="SSF48264">
    <property type="entry name" value="Cytochrome P450"/>
    <property type="match status" value="1"/>
</dbReference>
<organism evidence="9 10">
    <name type="scientific">Galendromus occidentalis</name>
    <name type="common">western predatory mite</name>
    <dbReference type="NCBI Taxonomy" id="34638"/>
    <lineage>
        <taxon>Eukaryota</taxon>
        <taxon>Metazoa</taxon>
        <taxon>Ecdysozoa</taxon>
        <taxon>Arthropoda</taxon>
        <taxon>Chelicerata</taxon>
        <taxon>Arachnida</taxon>
        <taxon>Acari</taxon>
        <taxon>Parasitiformes</taxon>
        <taxon>Mesostigmata</taxon>
        <taxon>Gamasina</taxon>
        <taxon>Phytoseioidea</taxon>
        <taxon>Phytoseiidae</taxon>
        <taxon>Typhlodrominae</taxon>
        <taxon>Galendromus</taxon>
    </lineage>
</organism>
<dbReference type="GO" id="GO:0005506">
    <property type="term" value="F:iron ion binding"/>
    <property type="evidence" value="ECO:0007669"/>
    <property type="project" value="InterPro"/>
</dbReference>
<evidence type="ECO:0000256" key="3">
    <source>
        <dbReference type="ARBA" id="ARBA00022617"/>
    </source>
</evidence>
<comment type="similarity">
    <text evidence="2">Belongs to the cytochrome P450 family.</text>
</comment>
<comment type="cofactor">
    <cofactor evidence="1 8">
        <name>heme</name>
        <dbReference type="ChEBI" id="CHEBI:30413"/>
    </cofactor>
</comment>
<dbReference type="GO" id="GO:0016705">
    <property type="term" value="F:oxidoreductase activity, acting on paired donors, with incorporation or reduction of molecular oxygen"/>
    <property type="evidence" value="ECO:0007669"/>
    <property type="project" value="InterPro"/>
</dbReference>
<keyword evidence="5" id="KW-0560">Oxidoreductase</keyword>
<evidence type="ECO:0000256" key="5">
    <source>
        <dbReference type="ARBA" id="ARBA00023002"/>
    </source>
</evidence>
<dbReference type="Gene3D" id="1.10.630.10">
    <property type="entry name" value="Cytochrome P450"/>
    <property type="match status" value="2"/>
</dbReference>
<accession>A0AAJ6QNM7</accession>
<dbReference type="InterPro" id="IPR050705">
    <property type="entry name" value="Cytochrome_P450_3A"/>
</dbReference>
<evidence type="ECO:0000313" key="9">
    <source>
        <dbReference type="Proteomes" id="UP000694867"/>
    </source>
</evidence>
<dbReference type="GeneID" id="100904785"/>
<evidence type="ECO:0000256" key="8">
    <source>
        <dbReference type="PIRSR" id="PIRSR602402-1"/>
    </source>
</evidence>
<dbReference type="PANTHER" id="PTHR24302">
    <property type="entry name" value="CYTOCHROME P450 FAMILY 3"/>
    <property type="match status" value="1"/>
</dbReference>
<dbReference type="InterPro" id="IPR001128">
    <property type="entry name" value="Cyt_P450"/>
</dbReference>
<evidence type="ECO:0000256" key="7">
    <source>
        <dbReference type="ARBA" id="ARBA00023033"/>
    </source>
</evidence>
<dbReference type="PANTHER" id="PTHR24302:SF15">
    <property type="entry name" value="FATTY-ACID PEROXYGENASE"/>
    <property type="match status" value="1"/>
</dbReference>
<keyword evidence="6 8" id="KW-0408">Iron</keyword>
<evidence type="ECO:0000313" key="10">
    <source>
        <dbReference type="RefSeq" id="XP_003738840.2"/>
    </source>
</evidence>
<sequence>MWLYFLAPMFVPLGIPFWNFLFRWGRLGVEYVRFFLHLKGLLYSNSIAIHEGLHSMVAKHGRLYGTFRRTIHEPAVSNVELGKEVLNRQLLKVFERVFEFQSNNPLWKNAVNNLPFERWKPVRSVMTLFFTSAKMQSIIPKLAKLSERFVGKLEVVVQTSKNEVALNKCYRGIAMGSMIAVSFGIEMDCLDDAENPFVKNGSGLFKLGATSSFILATGPAFRFVAAGPEGVVSLLDMLTYLYAMDPEAQEKALGELRSLVGERTLITYEDLQKSKYLEASKLKTGRLFPLSLIVERTCTQYTEIAGISIRPADSVEIPVVSLHRDPKYLPEPDDFLNERFIEDEDVTPEVAALLSSGDGSKSCLS</sequence>
<dbReference type="RefSeq" id="XP_003738840.2">
    <property type="nucleotide sequence ID" value="XM_003738792.2"/>
</dbReference>
<feature type="binding site" description="axial binding residue" evidence="8">
    <location>
        <position position="363"/>
    </location>
    <ligand>
        <name>heme</name>
        <dbReference type="ChEBI" id="CHEBI:30413"/>
    </ligand>
    <ligandPart>
        <name>Fe</name>
        <dbReference type="ChEBI" id="CHEBI:18248"/>
    </ligandPart>
</feature>
<evidence type="ECO:0000256" key="2">
    <source>
        <dbReference type="ARBA" id="ARBA00010617"/>
    </source>
</evidence>
<evidence type="ECO:0000256" key="4">
    <source>
        <dbReference type="ARBA" id="ARBA00022723"/>
    </source>
</evidence>
<dbReference type="PRINTS" id="PR00464">
    <property type="entry name" value="EP450II"/>
</dbReference>